<gene>
    <name evidence="3" type="ORF">M4486_08505</name>
</gene>
<dbReference type="EMBL" id="CP097218">
    <property type="protein sequence ID" value="UQN31306.1"/>
    <property type="molecule type" value="Genomic_DNA"/>
</dbReference>
<evidence type="ECO:0000313" key="3">
    <source>
        <dbReference type="EMBL" id="UQN31306.1"/>
    </source>
</evidence>
<keyword evidence="3" id="KW-0808">Transferase</keyword>
<dbReference type="Proteomes" id="UP001055868">
    <property type="component" value="Chromosome"/>
</dbReference>
<dbReference type="Gene3D" id="3.40.50.150">
    <property type="entry name" value="Vaccinia Virus protein VP39"/>
    <property type="match status" value="1"/>
</dbReference>
<evidence type="ECO:0000256" key="1">
    <source>
        <dbReference type="SAM" id="MobiDB-lite"/>
    </source>
</evidence>
<protein>
    <submittedName>
        <fullName evidence="3">Class I SAM-dependent methyltransferase</fullName>
    </submittedName>
</protein>
<feature type="region of interest" description="Disordered" evidence="1">
    <location>
        <begin position="75"/>
        <end position="100"/>
    </location>
</feature>
<keyword evidence="4" id="KW-1185">Reference proteome</keyword>
<keyword evidence="3" id="KW-0489">Methyltransferase</keyword>
<accession>A0ABY4NB57</accession>
<dbReference type="Pfam" id="PF08241">
    <property type="entry name" value="Methyltransf_11"/>
    <property type="match status" value="1"/>
</dbReference>
<dbReference type="InterPro" id="IPR013216">
    <property type="entry name" value="Methyltransf_11"/>
</dbReference>
<feature type="compositionally biased region" description="Polar residues" evidence="1">
    <location>
        <begin position="12"/>
        <end position="22"/>
    </location>
</feature>
<reference evidence="3" key="1">
    <citation type="submission" date="2022-05" db="EMBL/GenBank/DDBJ databases">
        <title>Genomic analysis of Brachybacterium sp. CBA3104.</title>
        <authorList>
            <person name="Roh S.W."/>
            <person name="Kim Y.B."/>
            <person name="Kim Y."/>
        </authorList>
    </citation>
    <scope>NUCLEOTIDE SEQUENCE</scope>
    <source>
        <strain evidence="3">CBA3104</strain>
    </source>
</reference>
<evidence type="ECO:0000313" key="4">
    <source>
        <dbReference type="Proteomes" id="UP001055868"/>
    </source>
</evidence>
<dbReference type="SUPFAM" id="SSF53335">
    <property type="entry name" value="S-adenosyl-L-methionine-dependent methyltransferases"/>
    <property type="match status" value="1"/>
</dbReference>
<feature type="region of interest" description="Disordered" evidence="1">
    <location>
        <begin position="1"/>
        <end position="38"/>
    </location>
</feature>
<name>A0ABY4NB57_9MICO</name>
<feature type="domain" description="Methyltransferase type 11" evidence="2">
    <location>
        <begin position="73"/>
        <end position="148"/>
    </location>
</feature>
<sequence>MTHPWDPASVPAPSTSTGSSIPAGTAAPRGDGSAGDADYSAIGAGYRTYRRPDPRIAEAIEDALGTARTLVNVGAGAGSYEPTDREVTPVEPSATMRAQRPSDLAPAIEAGAEDLPFADGAFDAALASFTVHQWGDLEKGLREMRRVTAGPVVVLSCDPAALDRFWLAEYAPEVIATEASRYPAPARIAEILGGDVEVRELPIPRGCTDGFGEAYFGRPEALLDAGARTANSAWSFVGPEVSERFVRELGADLESGAWDARHGHLREAEAFDGSLRLIIARP</sequence>
<dbReference type="InterPro" id="IPR029063">
    <property type="entry name" value="SAM-dependent_MTases_sf"/>
</dbReference>
<dbReference type="GO" id="GO:0008168">
    <property type="term" value="F:methyltransferase activity"/>
    <property type="evidence" value="ECO:0007669"/>
    <property type="project" value="UniProtKB-KW"/>
</dbReference>
<proteinExistence type="predicted"/>
<dbReference type="RefSeq" id="WP_249480738.1">
    <property type="nucleotide sequence ID" value="NZ_CP097218.1"/>
</dbReference>
<dbReference type="GO" id="GO:0032259">
    <property type="term" value="P:methylation"/>
    <property type="evidence" value="ECO:0007669"/>
    <property type="project" value="UniProtKB-KW"/>
</dbReference>
<organism evidence="3 4">
    <name type="scientific">Brachybacterium kimchii</name>
    <dbReference type="NCBI Taxonomy" id="2942909"/>
    <lineage>
        <taxon>Bacteria</taxon>
        <taxon>Bacillati</taxon>
        <taxon>Actinomycetota</taxon>
        <taxon>Actinomycetes</taxon>
        <taxon>Micrococcales</taxon>
        <taxon>Dermabacteraceae</taxon>
        <taxon>Brachybacterium</taxon>
    </lineage>
</organism>
<evidence type="ECO:0000259" key="2">
    <source>
        <dbReference type="Pfam" id="PF08241"/>
    </source>
</evidence>